<dbReference type="PANTHER" id="PTHR21485">
    <property type="entry name" value="HAD SUPERFAMILY MEMBERS CMAS AND KDSC"/>
    <property type="match status" value="1"/>
</dbReference>
<evidence type="ECO:0000313" key="7">
    <source>
        <dbReference type="EMBL" id="MPL70157.1"/>
    </source>
</evidence>
<dbReference type="EMBL" id="VSSQ01000051">
    <property type="protein sequence ID" value="MPL70157.1"/>
    <property type="molecule type" value="Genomic_DNA"/>
</dbReference>
<dbReference type="NCBIfam" id="TIGR01670">
    <property type="entry name" value="KdsC-phosphatas"/>
    <property type="match status" value="1"/>
</dbReference>
<evidence type="ECO:0000256" key="4">
    <source>
        <dbReference type="ARBA" id="ARBA00022723"/>
    </source>
</evidence>
<dbReference type="GO" id="GO:0008781">
    <property type="term" value="F:N-acylneuraminate cytidylyltransferase activity"/>
    <property type="evidence" value="ECO:0007669"/>
    <property type="project" value="TreeGrafter"/>
</dbReference>
<name>A0A644TUK4_9ZZZZ</name>
<dbReference type="PIRSF" id="PIRSF006118">
    <property type="entry name" value="KDO8-P_Ptase"/>
    <property type="match status" value="1"/>
</dbReference>
<dbReference type="PANTHER" id="PTHR21485:SF3">
    <property type="entry name" value="N-ACYLNEURAMINATE CYTIDYLYLTRANSFERASE"/>
    <property type="match status" value="1"/>
</dbReference>
<evidence type="ECO:0000256" key="6">
    <source>
        <dbReference type="ARBA" id="ARBA00022842"/>
    </source>
</evidence>
<evidence type="ECO:0000256" key="3">
    <source>
        <dbReference type="ARBA" id="ARBA00011881"/>
    </source>
</evidence>
<comment type="cofactor">
    <cofactor evidence="1">
        <name>Mg(2+)</name>
        <dbReference type="ChEBI" id="CHEBI:18420"/>
    </cofactor>
</comment>
<dbReference type="GO" id="GO:0019143">
    <property type="term" value="F:3-deoxy-manno-octulosonate-8-phosphatase activity"/>
    <property type="evidence" value="ECO:0007669"/>
    <property type="project" value="UniProtKB-EC"/>
</dbReference>
<keyword evidence="4" id="KW-0479">Metal-binding</keyword>
<dbReference type="InterPro" id="IPR010023">
    <property type="entry name" value="KdsC_fam"/>
</dbReference>
<dbReference type="AlphaFoldDB" id="A0A644TUK4"/>
<comment type="subunit">
    <text evidence="3">Homotetramer.</text>
</comment>
<dbReference type="SFLD" id="SFLDG01136">
    <property type="entry name" value="C1.6:_Phosphoserine_Phosphatas"/>
    <property type="match status" value="1"/>
</dbReference>
<dbReference type="SFLD" id="SFLDS00003">
    <property type="entry name" value="Haloacid_Dehalogenase"/>
    <property type="match status" value="1"/>
</dbReference>
<comment type="caution">
    <text evidence="7">The sequence shown here is derived from an EMBL/GenBank/DDBJ whole genome shotgun (WGS) entry which is preliminary data.</text>
</comment>
<dbReference type="InterPro" id="IPR023214">
    <property type="entry name" value="HAD_sf"/>
</dbReference>
<dbReference type="SFLD" id="SFLDG01138">
    <property type="entry name" value="C1.6.2:_Deoxy-d-mannose-octulo"/>
    <property type="match status" value="1"/>
</dbReference>
<dbReference type="InterPro" id="IPR050793">
    <property type="entry name" value="CMP-NeuNAc_synthase"/>
</dbReference>
<reference evidence="7" key="1">
    <citation type="submission" date="2019-08" db="EMBL/GenBank/DDBJ databases">
        <authorList>
            <person name="Kucharzyk K."/>
            <person name="Murdoch R.W."/>
            <person name="Higgins S."/>
            <person name="Loffler F."/>
        </authorList>
    </citation>
    <scope>NUCLEOTIDE SEQUENCE</scope>
</reference>
<protein>
    <submittedName>
        <fullName evidence="7">3-deoxy-D-manno-octulosonate 8-phosphate phosphatase KdsC</fullName>
        <ecNumber evidence="7">3.1.3.45</ecNumber>
    </submittedName>
</protein>
<keyword evidence="5 7" id="KW-0378">Hydrolase</keyword>
<gene>
    <name evidence="7" type="primary">kdsC_4</name>
    <name evidence="7" type="ORF">SDC9_15910</name>
</gene>
<accession>A0A644TUK4</accession>
<dbReference type="InterPro" id="IPR036412">
    <property type="entry name" value="HAD-like_sf"/>
</dbReference>
<evidence type="ECO:0000256" key="2">
    <source>
        <dbReference type="ARBA" id="ARBA00005893"/>
    </source>
</evidence>
<dbReference type="EC" id="3.1.3.45" evidence="7"/>
<dbReference type="SUPFAM" id="SSF56784">
    <property type="entry name" value="HAD-like"/>
    <property type="match status" value="1"/>
</dbReference>
<evidence type="ECO:0000256" key="5">
    <source>
        <dbReference type="ARBA" id="ARBA00022801"/>
    </source>
</evidence>
<evidence type="ECO:0000256" key="1">
    <source>
        <dbReference type="ARBA" id="ARBA00001946"/>
    </source>
</evidence>
<proteinExistence type="inferred from homology"/>
<keyword evidence="6" id="KW-0460">Magnesium</keyword>
<dbReference type="Pfam" id="PF08282">
    <property type="entry name" value="Hydrolase_3"/>
    <property type="match status" value="1"/>
</dbReference>
<dbReference type="Gene3D" id="3.40.50.1000">
    <property type="entry name" value="HAD superfamily/HAD-like"/>
    <property type="match status" value="1"/>
</dbReference>
<organism evidence="7">
    <name type="scientific">bioreactor metagenome</name>
    <dbReference type="NCBI Taxonomy" id="1076179"/>
    <lineage>
        <taxon>unclassified sequences</taxon>
        <taxon>metagenomes</taxon>
        <taxon>ecological metagenomes</taxon>
    </lineage>
</organism>
<comment type="similarity">
    <text evidence="2">Belongs to the KdsC family.</text>
</comment>
<sequence>MNYKEKLQPIKAFIFDYDGVMTDGNLWIGDDNNIFRVGNVKDGFALQYAIKKGYLIAIISGGKGESICRRMKMLGIEEVYTESVNKREIFLKFLKDKGLTSQQVLYMGDDIPDYDLMIEAGVSTCPSDAVEEIKSVADYISNKNGGDGCVRDIIEQVMRLHNKWFHEEAKEW</sequence>
<dbReference type="GO" id="GO:0046872">
    <property type="term" value="F:metal ion binding"/>
    <property type="evidence" value="ECO:0007669"/>
    <property type="project" value="UniProtKB-KW"/>
</dbReference>